<dbReference type="EMBL" id="BEXD01000113">
    <property type="protein sequence ID" value="GBB84383.1"/>
    <property type="molecule type" value="Genomic_DNA"/>
</dbReference>
<accession>A0A2Z6Q306</accession>
<protein>
    <submittedName>
        <fullName evidence="1">Uncharacterized protein</fullName>
    </submittedName>
</protein>
<keyword evidence="2" id="KW-1185">Reference proteome</keyword>
<comment type="caution">
    <text evidence="1">The sequence shown here is derived from an EMBL/GenBank/DDBJ whole genome shotgun (WGS) entry which is preliminary data.</text>
</comment>
<dbReference type="STRING" id="94130.A0A2Z6Q306"/>
<gene>
    <name evidence="1" type="ORF">RclHR1_00110016</name>
</gene>
<evidence type="ECO:0000313" key="2">
    <source>
        <dbReference type="Proteomes" id="UP000247702"/>
    </source>
</evidence>
<dbReference type="Proteomes" id="UP000247702">
    <property type="component" value="Unassembled WGS sequence"/>
</dbReference>
<name>A0A2Z6Q306_9GLOM</name>
<evidence type="ECO:0000313" key="1">
    <source>
        <dbReference type="EMBL" id="GBB84383.1"/>
    </source>
</evidence>
<reference evidence="1 2" key="1">
    <citation type="submission" date="2017-11" db="EMBL/GenBank/DDBJ databases">
        <title>The genome of Rhizophagus clarus HR1 reveals common genetic basis of auxotrophy among arbuscular mycorrhizal fungi.</title>
        <authorList>
            <person name="Kobayashi Y."/>
        </authorList>
    </citation>
    <scope>NUCLEOTIDE SEQUENCE [LARGE SCALE GENOMIC DNA]</scope>
    <source>
        <strain evidence="1 2">HR1</strain>
    </source>
</reference>
<organism evidence="1 2">
    <name type="scientific">Rhizophagus clarus</name>
    <dbReference type="NCBI Taxonomy" id="94130"/>
    <lineage>
        <taxon>Eukaryota</taxon>
        <taxon>Fungi</taxon>
        <taxon>Fungi incertae sedis</taxon>
        <taxon>Mucoromycota</taxon>
        <taxon>Glomeromycotina</taxon>
        <taxon>Glomeromycetes</taxon>
        <taxon>Glomerales</taxon>
        <taxon>Glomeraceae</taxon>
        <taxon>Rhizophagus</taxon>
    </lineage>
</organism>
<dbReference type="AlphaFoldDB" id="A0A2Z6Q306"/>
<sequence>MCYSYSKSFKMLYIIIEDEIKIKIFKYVEYPLNLLLTFRSWLIIAKDPYAKTEWLLVHYEKTHALYHAVRYHAVRFGHTFIDVPVCQSLITRIQVEIEHNVGQLDANRIRTFQQKIKSIWANDLPMSALAYLLVKSHVNANKELYSKRNYVKLFHFLSAVFHVINHARIQKKNLKYFEDLILKKQFVLFLPSPKVLQMDLKADSYIYRPHISEEYVSKSGCGDDKPNLSKLNSFLGQESFLSFQTTPITVLTLRIRPLRNINRVRRRNQFRRCRRNRRQINNNENEDMLNLIVNLPPQPITSDPFIDQFFNGSAFI</sequence>
<proteinExistence type="predicted"/>